<evidence type="ECO:0000256" key="7">
    <source>
        <dbReference type="ARBA" id="ARBA00022840"/>
    </source>
</evidence>
<dbReference type="CTD" id="32328"/>
<dbReference type="RefSeq" id="XP_024940738.1">
    <property type="nucleotide sequence ID" value="XM_025084970.1"/>
</dbReference>
<accession>A0AAJ7RGZ7</accession>
<evidence type="ECO:0000313" key="13">
    <source>
        <dbReference type="Proteomes" id="UP000694920"/>
    </source>
</evidence>
<dbReference type="InterPro" id="IPR003010">
    <property type="entry name" value="C-N_Hydrolase"/>
</dbReference>
<evidence type="ECO:0000256" key="4">
    <source>
        <dbReference type="ARBA" id="ARBA00017309"/>
    </source>
</evidence>
<dbReference type="GeneID" id="107267631"/>
<dbReference type="NCBIfam" id="TIGR00552">
    <property type="entry name" value="nadE"/>
    <property type="match status" value="1"/>
</dbReference>
<evidence type="ECO:0000313" key="19">
    <source>
        <dbReference type="RefSeq" id="XP_024940738.1"/>
    </source>
</evidence>
<keyword evidence="8 11" id="KW-0520">NAD</keyword>
<dbReference type="GO" id="GO:0003952">
    <property type="term" value="F:NAD+ synthase (glutamine-hydrolyzing) activity"/>
    <property type="evidence" value="ECO:0007669"/>
    <property type="project" value="UniProtKB-UniRule"/>
</dbReference>
<dbReference type="GO" id="GO:0009435">
    <property type="term" value="P:NAD+ biosynthetic process"/>
    <property type="evidence" value="ECO:0007669"/>
    <property type="project" value="UniProtKB-UniRule"/>
</dbReference>
<evidence type="ECO:0000256" key="5">
    <source>
        <dbReference type="ARBA" id="ARBA00022598"/>
    </source>
</evidence>
<dbReference type="EC" id="6.3.5.1" evidence="3 11"/>
<dbReference type="InterPro" id="IPR014729">
    <property type="entry name" value="Rossmann-like_a/b/a_fold"/>
</dbReference>
<comment type="similarity">
    <text evidence="2 11">In the C-terminal section; belongs to the NAD synthetase family.</text>
</comment>
<evidence type="ECO:0000313" key="15">
    <source>
        <dbReference type="RefSeq" id="XP_015595074.1"/>
    </source>
</evidence>
<dbReference type="InterPro" id="IPR003694">
    <property type="entry name" value="NAD_synthase"/>
</dbReference>
<comment type="pathway">
    <text evidence="1 11">Cofactor biosynthesis; NAD(+) biosynthesis; NAD(+) from deamido-NAD(+) (L-Gln route): step 1/1.</text>
</comment>
<dbReference type="PROSITE" id="PS50263">
    <property type="entry name" value="CN_HYDROLASE"/>
    <property type="match status" value="1"/>
</dbReference>
<dbReference type="InterPro" id="IPR014445">
    <property type="entry name" value="Gln-dep_NAD_synthase"/>
</dbReference>
<dbReference type="InterPro" id="IPR036526">
    <property type="entry name" value="C-N_Hydrolase_sf"/>
</dbReference>
<dbReference type="RefSeq" id="XP_024940737.1">
    <property type="nucleotide sequence ID" value="XM_025084969.1"/>
</dbReference>
<dbReference type="GO" id="GO:0005737">
    <property type="term" value="C:cytoplasm"/>
    <property type="evidence" value="ECO:0007669"/>
    <property type="project" value="InterPro"/>
</dbReference>
<evidence type="ECO:0000256" key="1">
    <source>
        <dbReference type="ARBA" id="ARBA00005188"/>
    </source>
</evidence>
<evidence type="ECO:0000256" key="11">
    <source>
        <dbReference type="PIRNR" id="PIRNR006630"/>
    </source>
</evidence>
<dbReference type="Pfam" id="PF00795">
    <property type="entry name" value="CN_hydrolase"/>
    <property type="match status" value="1"/>
</dbReference>
<keyword evidence="7 11" id="KW-0067">ATP-binding</keyword>
<evidence type="ECO:0000256" key="2">
    <source>
        <dbReference type="ARBA" id="ARBA00007145"/>
    </source>
</evidence>
<proteinExistence type="inferred from homology"/>
<dbReference type="KEGG" id="ccin:107267631"/>
<reference evidence="14 15" key="1">
    <citation type="submission" date="2025-04" db="UniProtKB">
        <authorList>
            <consortium name="RefSeq"/>
        </authorList>
    </citation>
    <scope>IDENTIFICATION</scope>
</reference>
<evidence type="ECO:0000256" key="6">
    <source>
        <dbReference type="ARBA" id="ARBA00022741"/>
    </source>
</evidence>
<evidence type="ECO:0000313" key="17">
    <source>
        <dbReference type="RefSeq" id="XP_024940736.1"/>
    </source>
</evidence>
<evidence type="ECO:0000256" key="10">
    <source>
        <dbReference type="ARBA" id="ARBA00052340"/>
    </source>
</evidence>
<dbReference type="Gene3D" id="3.60.110.10">
    <property type="entry name" value="Carbon-nitrogen hydrolase"/>
    <property type="match status" value="1"/>
</dbReference>
<evidence type="ECO:0000313" key="20">
    <source>
        <dbReference type="RefSeq" id="XP_024940739.1"/>
    </source>
</evidence>
<keyword evidence="13" id="KW-1185">Reference proteome</keyword>
<dbReference type="RefSeq" id="XP_024940736.1">
    <property type="nucleotide sequence ID" value="XM_025084968.1"/>
</dbReference>
<dbReference type="FunFam" id="3.60.110.10:FF:000003">
    <property type="entry name" value="Glutamine-dependent NAD(+) synthetase"/>
    <property type="match status" value="1"/>
</dbReference>
<dbReference type="SUPFAM" id="SSF56317">
    <property type="entry name" value="Carbon-nitrogen hydrolase"/>
    <property type="match status" value="1"/>
</dbReference>
<dbReference type="Proteomes" id="UP000694920">
    <property type="component" value="Unplaced"/>
</dbReference>
<dbReference type="RefSeq" id="XP_024940739.1">
    <property type="nucleotide sequence ID" value="XM_025084971.1"/>
</dbReference>
<evidence type="ECO:0000256" key="3">
    <source>
        <dbReference type="ARBA" id="ARBA00012743"/>
    </source>
</evidence>
<evidence type="ECO:0000313" key="18">
    <source>
        <dbReference type="RefSeq" id="XP_024940737.1"/>
    </source>
</evidence>
<keyword evidence="6 11" id="KW-0547">Nucleotide-binding</keyword>
<dbReference type="RefSeq" id="XP_015595074.1">
    <property type="nucleotide sequence ID" value="XM_015739588.2"/>
</dbReference>
<dbReference type="HAMAP" id="MF_02090">
    <property type="entry name" value="NadE_glutamine_dep"/>
    <property type="match status" value="1"/>
</dbReference>
<dbReference type="GO" id="GO:0004359">
    <property type="term" value="F:glutaminase activity"/>
    <property type="evidence" value="ECO:0007669"/>
    <property type="project" value="InterPro"/>
</dbReference>
<dbReference type="AlphaFoldDB" id="A0AAJ7RGZ7"/>
<dbReference type="InterPro" id="IPR022310">
    <property type="entry name" value="NAD/GMP_synthase"/>
</dbReference>
<evidence type="ECO:0000256" key="9">
    <source>
        <dbReference type="ARBA" id="ARBA00030681"/>
    </source>
</evidence>
<dbReference type="Gene3D" id="3.40.50.620">
    <property type="entry name" value="HUPs"/>
    <property type="match status" value="1"/>
</dbReference>
<evidence type="ECO:0000256" key="8">
    <source>
        <dbReference type="ARBA" id="ARBA00023027"/>
    </source>
</evidence>
<evidence type="ECO:0000313" key="14">
    <source>
        <dbReference type="RefSeq" id="XP_015595070.1"/>
    </source>
</evidence>
<dbReference type="RefSeq" id="XP_015595075.1">
    <property type="nucleotide sequence ID" value="XM_015739589.2"/>
</dbReference>
<evidence type="ECO:0000259" key="12">
    <source>
        <dbReference type="PROSITE" id="PS50263"/>
    </source>
</evidence>
<name>A0AAJ7RGZ7_CEPCN</name>
<dbReference type="PANTHER" id="PTHR23090:SF9">
    <property type="entry name" value="GLUTAMINE-DEPENDENT NAD(+) SYNTHETASE"/>
    <property type="match status" value="1"/>
</dbReference>
<dbReference type="PANTHER" id="PTHR23090">
    <property type="entry name" value="NH 3 /GLUTAMINE-DEPENDENT NAD + SYNTHETASE"/>
    <property type="match status" value="1"/>
</dbReference>
<dbReference type="CDD" id="cd00553">
    <property type="entry name" value="NAD_synthase"/>
    <property type="match status" value="1"/>
</dbReference>
<dbReference type="FunFam" id="3.40.50.620:FF:000036">
    <property type="entry name" value="Glutamine-dependent NAD(+) synthetase"/>
    <property type="match status" value="1"/>
</dbReference>
<sequence>MGRTATVAVSTLNQWAMDFDGNSKRIFQSIQEAREAGATYRSGPELEICGYSCEDHFYEPDTLLHSWEVLAELLRSNLCENILVDVGMPVMHKNVTYNCRVAFLNHKILLIRPKMQLCDDGNYRESRWFSPWTKERTVEDYFLPRMIGQITGQSLVPFGDAVISTRDTCIGFEICEELWNPASNHIPMAYDGVEIIANGSGSHFELRKAYVTYDLVKSASFKAGGCYMFSNLRGCDGTRLYFNGGSCIAVNGKILNRGQQFALEDVEVTFATFDLEEIRCYRNSVRSRSHTAAKAQPYPRVKVDFALTTDNLIWDPPDRFIECDNCFADKKYHSDHQHWEKKLYCPPEEEISLAPACWLWDYLRRSGQGGFFLPLSGGIDSSATACLVYSMCCLVIRAVVAGDCQVLADLRRIIGDPKYDPKSPEKLCNIILVTCYMGTENSSIDTRSRAANLASEIGSYHLSIGIDTAVTAILGIFQQVTKFSPKFRVQGGSPRENLALQNIQARLRMIIAYLFAQLMLWVRGRPGGLLVLGSGNADESLRGYFTKYDCSSADINPIGGISKDDLKKFLEFFRQSYGITALNSILEAQPTAELEPLHEDGVVAQLDEIDMGMTYKELGTFGRLRKQNCAGPFSMFCKLVYMWDNCTPKEVADKVKHFYRCYAINRHKMTVLTPSCHAETYSPDDNRFDHRPFLYNHTWKWQFNAIDNQVKQMIDEKWTRQPRRVTVAPEYKHGGPKPFNSLVYPGVVV</sequence>
<dbReference type="Pfam" id="PF02540">
    <property type="entry name" value="NAD_synthase"/>
    <property type="match status" value="1"/>
</dbReference>
<dbReference type="RefSeq" id="XP_015595070.1">
    <property type="nucleotide sequence ID" value="XM_015739584.2"/>
</dbReference>
<protein>
    <recommendedName>
        <fullName evidence="4 11">Glutamine-dependent NAD(+) synthetase</fullName>
        <ecNumber evidence="3 11">6.3.5.1</ecNumber>
    </recommendedName>
    <alternativeName>
        <fullName evidence="9 11">NAD(+) synthase [glutamine-hydrolyzing]</fullName>
    </alternativeName>
</protein>
<organism evidence="13 17">
    <name type="scientific">Cephus cinctus</name>
    <name type="common">Wheat stem sawfly</name>
    <dbReference type="NCBI Taxonomy" id="211228"/>
    <lineage>
        <taxon>Eukaryota</taxon>
        <taxon>Metazoa</taxon>
        <taxon>Ecdysozoa</taxon>
        <taxon>Arthropoda</taxon>
        <taxon>Hexapoda</taxon>
        <taxon>Insecta</taxon>
        <taxon>Pterygota</taxon>
        <taxon>Neoptera</taxon>
        <taxon>Endopterygota</taxon>
        <taxon>Hymenoptera</taxon>
        <taxon>Cephoidea</taxon>
        <taxon>Cephidae</taxon>
        <taxon>Cephus</taxon>
    </lineage>
</organism>
<evidence type="ECO:0000313" key="16">
    <source>
        <dbReference type="RefSeq" id="XP_015595075.1"/>
    </source>
</evidence>
<feature type="domain" description="CN hydrolase" evidence="12">
    <location>
        <begin position="5"/>
        <end position="275"/>
    </location>
</feature>
<dbReference type="CDD" id="cd07570">
    <property type="entry name" value="GAT_Gln-NAD-synth"/>
    <property type="match status" value="1"/>
</dbReference>
<dbReference type="PIRSF" id="PIRSF006630">
    <property type="entry name" value="NADS_GAT"/>
    <property type="match status" value="1"/>
</dbReference>
<keyword evidence="5 11" id="KW-0436">Ligase</keyword>
<dbReference type="SUPFAM" id="SSF52402">
    <property type="entry name" value="Adenine nucleotide alpha hydrolases-like"/>
    <property type="match status" value="1"/>
</dbReference>
<comment type="catalytic activity">
    <reaction evidence="10 11">
        <text>deamido-NAD(+) + L-glutamine + ATP + H2O = L-glutamate + AMP + diphosphate + NAD(+) + H(+)</text>
        <dbReference type="Rhea" id="RHEA:24384"/>
        <dbReference type="ChEBI" id="CHEBI:15377"/>
        <dbReference type="ChEBI" id="CHEBI:15378"/>
        <dbReference type="ChEBI" id="CHEBI:29985"/>
        <dbReference type="ChEBI" id="CHEBI:30616"/>
        <dbReference type="ChEBI" id="CHEBI:33019"/>
        <dbReference type="ChEBI" id="CHEBI:57540"/>
        <dbReference type="ChEBI" id="CHEBI:58359"/>
        <dbReference type="ChEBI" id="CHEBI:58437"/>
        <dbReference type="ChEBI" id="CHEBI:456215"/>
        <dbReference type="EC" id="6.3.5.1"/>
    </reaction>
</comment>
<gene>
    <name evidence="14 15 16 17 18 19 20" type="primary">LOC107267631</name>
</gene>
<dbReference type="GO" id="GO:0005524">
    <property type="term" value="F:ATP binding"/>
    <property type="evidence" value="ECO:0007669"/>
    <property type="project" value="UniProtKB-UniRule"/>
</dbReference>